<feature type="transmembrane region" description="Helical" evidence="2">
    <location>
        <begin position="854"/>
        <end position="874"/>
    </location>
</feature>
<keyword evidence="4" id="KW-1185">Reference proteome</keyword>
<feature type="transmembrane region" description="Helical" evidence="2">
    <location>
        <begin position="821"/>
        <end position="842"/>
    </location>
</feature>
<organism evidence="3 4">
    <name type="scientific">Nonomuraea polychroma</name>
    <dbReference type="NCBI Taxonomy" id="46176"/>
    <lineage>
        <taxon>Bacteria</taxon>
        <taxon>Bacillati</taxon>
        <taxon>Actinomycetota</taxon>
        <taxon>Actinomycetes</taxon>
        <taxon>Streptosporangiales</taxon>
        <taxon>Streptosporangiaceae</taxon>
        <taxon>Nonomuraea</taxon>
    </lineage>
</organism>
<dbReference type="AlphaFoldDB" id="A0A438M4Z9"/>
<keyword evidence="2" id="KW-1133">Transmembrane helix</keyword>
<evidence type="ECO:0000256" key="2">
    <source>
        <dbReference type="SAM" id="Phobius"/>
    </source>
</evidence>
<evidence type="ECO:0000313" key="3">
    <source>
        <dbReference type="EMBL" id="RVX40822.1"/>
    </source>
</evidence>
<keyword evidence="2" id="KW-0812">Transmembrane</keyword>
<feature type="region of interest" description="Disordered" evidence="1">
    <location>
        <begin position="45"/>
        <end position="64"/>
    </location>
</feature>
<evidence type="ECO:0000256" key="1">
    <source>
        <dbReference type="SAM" id="MobiDB-lite"/>
    </source>
</evidence>
<feature type="transmembrane region" description="Helical" evidence="2">
    <location>
        <begin position="20"/>
        <end position="40"/>
    </location>
</feature>
<feature type="transmembrane region" description="Helical" evidence="2">
    <location>
        <begin position="396"/>
        <end position="415"/>
    </location>
</feature>
<feature type="transmembrane region" description="Helical" evidence="2">
    <location>
        <begin position="504"/>
        <end position="523"/>
    </location>
</feature>
<dbReference type="RefSeq" id="WP_127933151.1">
    <property type="nucleotide sequence ID" value="NZ_SAUN01000001.1"/>
</dbReference>
<dbReference type="EMBL" id="SAUN01000001">
    <property type="protein sequence ID" value="RVX40822.1"/>
    <property type="molecule type" value="Genomic_DNA"/>
</dbReference>
<feature type="transmembrane region" description="Helical" evidence="2">
    <location>
        <begin position="422"/>
        <end position="443"/>
    </location>
</feature>
<comment type="caution">
    <text evidence="3">The sequence shown here is derived from an EMBL/GenBank/DDBJ whole genome shotgun (WGS) entry which is preliminary data.</text>
</comment>
<gene>
    <name evidence="3" type="ORF">EDD27_3255</name>
</gene>
<feature type="transmembrane region" description="Helical" evidence="2">
    <location>
        <begin position="788"/>
        <end position="809"/>
    </location>
</feature>
<feature type="transmembrane region" description="Helical" evidence="2">
    <location>
        <begin position="683"/>
        <end position="700"/>
    </location>
</feature>
<feature type="transmembrane region" description="Helical" evidence="2">
    <location>
        <begin position="936"/>
        <end position="959"/>
    </location>
</feature>
<feature type="transmembrane region" description="Helical" evidence="2">
    <location>
        <begin position="479"/>
        <end position="498"/>
    </location>
</feature>
<feature type="transmembrane region" description="Helical" evidence="2">
    <location>
        <begin position="556"/>
        <end position="576"/>
    </location>
</feature>
<feature type="transmembrane region" description="Helical" evidence="2">
    <location>
        <begin position="588"/>
        <end position="606"/>
    </location>
</feature>
<name>A0A438M4Z9_9ACTN</name>
<feature type="transmembrane region" description="Helical" evidence="2">
    <location>
        <begin position="657"/>
        <end position="677"/>
    </location>
</feature>
<proteinExistence type="predicted"/>
<dbReference type="Proteomes" id="UP000284824">
    <property type="component" value="Unassembled WGS sequence"/>
</dbReference>
<sequence length="986" mass="103338">MRDVGVAPEESRPRRRTARWLSVGVVLLAVAGGLLTVMNVDVPPPPGEYPAEEPTETPSPAPLRVTLDPPRVPAGTDAVRVSASCQVPTAFVVSDAFPYNTALEPTAGGGVSGEVELERNISPGTYRVLVSCEDGSGSAQVGSAELVITKGPATPTPSAQARIATTYVTLAQAQPDAWRAHPSATATAGGDEPDDIPYVFTVTHELRVPADDPDVAAMRSGAAARYPDMFAVTRLGWVTPDSNSSRMPIVFAAPVVRLERGASEAVVTFTGRTYGFADPDDGGLIGVDFSPPDGEDMLPLTAHEIVVSATGWTVSGTRGSPPLSQDRHHLRMNARSSMRAAFLRDGQTGSVAGYLLDGGAITSYIEGSEPDSSPEEQPEVELLPRSWTALQTVSEVAAWLALLYALVRALGGAWWRRRRNWVCAAMPLAVSVLLVVLSGSGFLEGGSLAVTAMAVLTFGLPLLSVVSAARALSDTRPTLVGAGAVALAGIVLLLWALWMLTGNAVVLWGPVAVAVATGVVAAVPRWRRALPVVALGTLAVGALMAGRIAVDGIVPGHAVWFALYVVFMSVLAIGWVTEASHRWSTRTAAACAVAVPVPLGVVYYAASSEWTTTHMTADQLESILTPVYFFATYGVLLLALAALLVRVRRIGQESAALTSTIAFHTAVFFLLMLSWQAAGSTEYFGPALLLAWAGIAWLLPRADAAGPAALTPVSATEHRTLVRDMIRRRSVRLSLTGLLRQGPASDGSPAAFEEQRAALERAGDEHAGPLDSDYALATVAGRTPWQNALAALAMGTLLSLPFSTVRIIVSADTWRSGSTDALTALLALISLPALCMIFGYFYPRVRGDNPIAKSMALLVAALLVELPVYVQTLAAVTATPPSTTAPVPAADEALIGTLVAVGNIAVVSIGLGLWWEWRLMRLAGEPWARIRSIRTLRTLGPPLAAAAIAIATTAATALVNNVIAPLPTAQVGEAGNQSTPSPTPRP</sequence>
<feature type="transmembrane region" description="Helical" evidence="2">
    <location>
        <begin position="449"/>
        <end position="472"/>
    </location>
</feature>
<feature type="transmembrane region" description="Helical" evidence="2">
    <location>
        <begin position="626"/>
        <end position="645"/>
    </location>
</feature>
<accession>A0A438M4Z9</accession>
<feature type="transmembrane region" description="Helical" evidence="2">
    <location>
        <begin position="530"/>
        <end position="550"/>
    </location>
</feature>
<protein>
    <submittedName>
        <fullName evidence="3">Uncharacterized protein</fullName>
    </submittedName>
</protein>
<dbReference type="OrthoDB" id="3498585at2"/>
<reference evidence="3 4" key="1">
    <citation type="submission" date="2019-01" db="EMBL/GenBank/DDBJ databases">
        <title>Sequencing the genomes of 1000 actinobacteria strains.</title>
        <authorList>
            <person name="Klenk H.-P."/>
        </authorList>
    </citation>
    <scope>NUCLEOTIDE SEQUENCE [LARGE SCALE GENOMIC DNA]</scope>
    <source>
        <strain evidence="3 4">DSM 43925</strain>
    </source>
</reference>
<feature type="transmembrane region" description="Helical" evidence="2">
    <location>
        <begin position="894"/>
        <end position="915"/>
    </location>
</feature>
<keyword evidence="2" id="KW-0472">Membrane</keyword>
<evidence type="ECO:0000313" key="4">
    <source>
        <dbReference type="Proteomes" id="UP000284824"/>
    </source>
</evidence>